<keyword evidence="4" id="KW-0808">Transferase</keyword>
<feature type="transmembrane region" description="Helical" evidence="8">
    <location>
        <begin position="142"/>
        <end position="163"/>
    </location>
</feature>
<keyword evidence="6 8" id="KW-1133">Transmembrane helix</keyword>
<dbReference type="GO" id="GO:0009103">
    <property type="term" value="P:lipopolysaccharide biosynthetic process"/>
    <property type="evidence" value="ECO:0007669"/>
    <property type="project" value="UniProtKB-ARBA"/>
</dbReference>
<organism evidence="9">
    <name type="scientific">Caldilineaceae bacterium SB0661_bin_32</name>
    <dbReference type="NCBI Taxonomy" id="2605255"/>
    <lineage>
        <taxon>Bacteria</taxon>
        <taxon>Bacillati</taxon>
        <taxon>Chloroflexota</taxon>
        <taxon>Caldilineae</taxon>
        <taxon>Caldilineales</taxon>
        <taxon>Caldilineaceae</taxon>
    </lineage>
</organism>
<keyword evidence="7 8" id="KW-0472">Membrane</keyword>
<evidence type="ECO:0000313" key="9">
    <source>
        <dbReference type="EMBL" id="MYC96461.1"/>
    </source>
</evidence>
<evidence type="ECO:0000256" key="5">
    <source>
        <dbReference type="ARBA" id="ARBA00022692"/>
    </source>
</evidence>
<protein>
    <recommendedName>
        <fullName evidence="10">Glycosyltransferase RgtA/B/C/D-like domain-containing protein</fullName>
    </recommendedName>
</protein>
<dbReference type="PANTHER" id="PTHR33908:SF3">
    <property type="entry name" value="UNDECAPRENYL PHOSPHATE-ALPHA-4-AMINO-4-DEOXY-L-ARABINOSE ARABINOSYL TRANSFERASE"/>
    <property type="match status" value="1"/>
</dbReference>
<evidence type="ECO:0000256" key="4">
    <source>
        <dbReference type="ARBA" id="ARBA00022679"/>
    </source>
</evidence>
<feature type="transmembrane region" description="Helical" evidence="8">
    <location>
        <begin position="217"/>
        <end position="234"/>
    </location>
</feature>
<dbReference type="GO" id="GO:0005886">
    <property type="term" value="C:plasma membrane"/>
    <property type="evidence" value="ECO:0007669"/>
    <property type="project" value="UniProtKB-SubCell"/>
</dbReference>
<comment type="caution">
    <text evidence="9">The sequence shown here is derived from an EMBL/GenBank/DDBJ whole genome shotgun (WGS) entry which is preliminary data.</text>
</comment>
<feature type="transmembrane region" description="Helical" evidence="8">
    <location>
        <begin position="405"/>
        <end position="422"/>
    </location>
</feature>
<feature type="transmembrane region" description="Helical" evidence="8">
    <location>
        <begin position="112"/>
        <end position="130"/>
    </location>
</feature>
<reference evidence="9" key="1">
    <citation type="submission" date="2019-09" db="EMBL/GenBank/DDBJ databases">
        <title>Characterisation of the sponge microbiome using genome-centric metagenomics.</title>
        <authorList>
            <person name="Engelberts J.P."/>
            <person name="Robbins S.J."/>
            <person name="De Goeij J.M."/>
            <person name="Aranda M."/>
            <person name="Bell S.C."/>
            <person name="Webster N.S."/>
        </authorList>
    </citation>
    <scope>NUCLEOTIDE SEQUENCE</scope>
    <source>
        <strain evidence="9">SB0661_bin_32</strain>
    </source>
</reference>
<feature type="transmembrane region" description="Helical" evidence="8">
    <location>
        <begin position="169"/>
        <end position="186"/>
    </location>
</feature>
<sequence length="723" mass="81143">MFESLIAAVPLAGSSETQKSSRRFFRLTTVIVIAFLTLAVIMLRLYRLDELPAGIQVSEALNGVDALRVLNGEHAVFFPSEFSGHEGLVVYLIALSISLLDQTDLALRLPTALANAGTVFVVFWLGRLLFGRDESGAATSWRGMFIGGVGACLMAVSIGQTVLGRTVFRANHLLLLISLCLALLWWGWRERSWWAVTLAGVCAGLVQYTYIPARFTPFLFLALGLSFLIPRRFAGPRNLRSELPWILNFGGAALLVAAPIFVYFASHPEHFFLRSNAISVLRPHVNQGNPFGVFLDNVIWHLAAFGFRGDVSWRHNFDALPMLNPWEALFFWVGAGISLWRWQRPACRLLLLWMAFLLLPAVIARDYAPNTLRMLGATPAVYLITAFGLWEAFQFAKKRLFPTRVTESAVALGAVAAVAVSVQGVTTFRNYFGVWAFERGVQFAYEVPWSNFARALNAFPSTEGELYLIPNSLDHPSFDYIYRGTASTFYFPRETEDLGFLASEIESALSGVENLTKAKVIQLNNVHIGWIGNDTGRVAVLLGKYARLENVEHYNDFQVHNFTSLSLEHRWTFYERLQPLTVQYDGGISLMGFAFGQGPEEYSVTRPIELKRDKPVWIALNWETMPDLEVDYSVSIRLHNRAGEVVFQEDSLLWNPLHRPTSDWTPGDRIDTLFQISLPPDIGPGDYELRLVVYNTETLTPTVQVGVWEPELTLAEVRIGESD</sequence>
<evidence type="ECO:0000256" key="6">
    <source>
        <dbReference type="ARBA" id="ARBA00022989"/>
    </source>
</evidence>
<dbReference type="GO" id="GO:0010041">
    <property type="term" value="P:response to iron(III) ion"/>
    <property type="evidence" value="ECO:0007669"/>
    <property type="project" value="TreeGrafter"/>
</dbReference>
<feature type="transmembrane region" description="Helical" evidence="8">
    <location>
        <begin position="246"/>
        <end position="265"/>
    </location>
</feature>
<feature type="transmembrane region" description="Helical" evidence="8">
    <location>
        <begin position="323"/>
        <end position="342"/>
    </location>
</feature>
<dbReference type="InterPro" id="IPR050297">
    <property type="entry name" value="LipidA_mod_glycosyltrf_83"/>
</dbReference>
<feature type="transmembrane region" description="Helical" evidence="8">
    <location>
        <begin position="374"/>
        <end position="393"/>
    </location>
</feature>
<dbReference type="GO" id="GO:0016763">
    <property type="term" value="F:pentosyltransferase activity"/>
    <property type="evidence" value="ECO:0007669"/>
    <property type="project" value="TreeGrafter"/>
</dbReference>
<feature type="transmembrane region" description="Helical" evidence="8">
    <location>
        <begin position="349"/>
        <end position="368"/>
    </location>
</feature>
<name>A0A6B1D912_9CHLR</name>
<keyword evidence="5 8" id="KW-0812">Transmembrane</keyword>
<evidence type="ECO:0008006" key="10">
    <source>
        <dbReference type="Google" id="ProtNLM"/>
    </source>
</evidence>
<evidence type="ECO:0000256" key="1">
    <source>
        <dbReference type="ARBA" id="ARBA00004651"/>
    </source>
</evidence>
<comment type="subcellular location">
    <subcellularLocation>
        <location evidence="1">Cell membrane</location>
        <topology evidence="1">Multi-pass membrane protein</topology>
    </subcellularLocation>
</comment>
<proteinExistence type="predicted"/>
<keyword evidence="2" id="KW-1003">Cell membrane</keyword>
<feature type="transmembrane region" description="Helical" evidence="8">
    <location>
        <begin position="24"/>
        <end position="46"/>
    </location>
</feature>
<dbReference type="AlphaFoldDB" id="A0A6B1D912"/>
<dbReference type="EMBL" id="VXMH01000083">
    <property type="protein sequence ID" value="MYC96461.1"/>
    <property type="molecule type" value="Genomic_DNA"/>
</dbReference>
<keyword evidence="3" id="KW-0328">Glycosyltransferase</keyword>
<accession>A0A6B1D912</accession>
<dbReference type="PANTHER" id="PTHR33908">
    <property type="entry name" value="MANNOSYLTRANSFERASE YKCB-RELATED"/>
    <property type="match status" value="1"/>
</dbReference>
<evidence type="ECO:0000256" key="2">
    <source>
        <dbReference type="ARBA" id="ARBA00022475"/>
    </source>
</evidence>
<evidence type="ECO:0000256" key="8">
    <source>
        <dbReference type="SAM" id="Phobius"/>
    </source>
</evidence>
<gene>
    <name evidence="9" type="ORF">F4X14_15970</name>
</gene>
<evidence type="ECO:0000256" key="7">
    <source>
        <dbReference type="ARBA" id="ARBA00023136"/>
    </source>
</evidence>
<evidence type="ECO:0000256" key="3">
    <source>
        <dbReference type="ARBA" id="ARBA00022676"/>
    </source>
</evidence>